<feature type="region of interest" description="Disordered" evidence="1">
    <location>
        <begin position="1"/>
        <end position="40"/>
    </location>
</feature>
<dbReference type="Proteomes" id="UP001164929">
    <property type="component" value="Chromosome 8"/>
</dbReference>
<keyword evidence="3" id="KW-1185">Reference proteome</keyword>
<organism evidence="2 3">
    <name type="scientific">Populus alba x Populus x berolinensis</name>
    <dbReference type="NCBI Taxonomy" id="444605"/>
    <lineage>
        <taxon>Eukaryota</taxon>
        <taxon>Viridiplantae</taxon>
        <taxon>Streptophyta</taxon>
        <taxon>Embryophyta</taxon>
        <taxon>Tracheophyta</taxon>
        <taxon>Spermatophyta</taxon>
        <taxon>Magnoliopsida</taxon>
        <taxon>eudicotyledons</taxon>
        <taxon>Gunneridae</taxon>
        <taxon>Pentapetalae</taxon>
        <taxon>rosids</taxon>
        <taxon>fabids</taxon>
        <taxon>Malpighiales</taxon>
        <taxon>Salicaceae</taxon>
        <taxon>Saliceae</taxon>
        <taxon>Populus</taxon>
    </lineage>
</organism>
<comment type="caution">
    <text evidence="2">The sequence shown here is derived from an EMBL/GenBank/DDBJ whole genome shotgun (WGS) entry which is preliminary data.</text>
</comment>
<sequence length="87" mass="9453">MSIEHQLPSHRAARCEVDEIPSGLSSAAGDPGDKRSPNPVVERAKIVFPGRTLDAGGQDWTVPSLILIPLPHFLHIPERAELTNNKP</sequence>
<protein>
    <submittedName>
        <fullName evidence="2">Uncharacterized protein</fullName>
    </submittedName>
</protein>
<dbReference type="AlphaFoldDB" id="A0AAD6ML16"/>
<evidence type="ECO:0000256" key="1">
    <source>
        <dbReference type="SAM" id="MobiDB-lite"/>
    </source>
</evidence>
<name>A0AAD6ML16_9ROSI</name>
<proteinExistence type="predicted"/>
<evidence type="ECO:0000313" key="3">
    <source>
        <dbReference type="Proteomes" id="UP001164929"/>
    </source>
</evidence>
<accession>A0AAD6ML16</accession>
<reference evidence="2" key="1">
    <citation type="journal article" date="2023" name="Mol. Ecol. Resour.">
        <title>Chromosome-level genome assembly of a triploid poplar Populus alba 'Berolinensis'.</title>
        <authorList>
            <person name="Chen S."/>
            <person name="Yu Y."/>
            <person name="Wang X."/>
            <person name="Wang S."/>
            <person name="Zhang T."/>
            <person name="Zhou Y."/>
            <person name="He R."/>
            <person name="Meng N."/>
            <person name="Wang Y."/>
            <person name="Liu W."/>
            <person name="Liu Z."/>
            <person name="Liu J."/>
            <person name="Guo Q."/>
            <person name="Huang H."/>
            <person name="Sederoff R.R."/>
            <person name="Wang G."/>
            <person name="Qu G."/>
            <person name="Chen S."/>
        </authorList>
    </citation>
    <scope>NUCLEOTIDE SEQUENCE</scope>
    <source>
        <strain evidence="2">SC-2020</strain>
    </source>
</reference>
<gene>
    <name evidence="2" type="ORF">NC653_020546</name>
</gene>
<evidence type="ECO:0000313" key="2">
    <source>
        <dbReference type="EMBL" id="KAJ6987331.1"/>
    </source>
</evidence>
<dbReference type="EMBL" id="JAQIZT010000008">
    <property type="protein sequence ID" value="KAJ6987331.1"/>
    <property type="molecule type" value="Genomic_DNA"/>
</dbReference>